<evidence type="ECO:0000256" key="13">
    <source>
        <dbReference type="ARBA" id="ARBA00023128"/>
    </source>
</evidence>
<dbReference type="UniPathway" id="UPA00253">
    <property type="reaction ID" value="UER00332"/>
</dbReference>
<feature type="domain" description="Cytidyltransferase-like" evidence="17">
    <location>
        <begin position="13"/>
        <end position="199"/>
    </location>
</feature>
<organism evidence="18 19">
    <name type="scientific">Daphnia pulex</name>
    <name type="common">Water flea</name>
    <dbReference type="NCBI Taxonomy" id="6669"/>
    <lineage>
        <taxon>Eukaryota</taxon>
        <taxon>Metazoa</taxon>
        <taxon>Ecdysozoa</taxon>
        <taxon>Arthropoda</taxon>
        <taxon>Crustacea</taxon>
        <taxon>Branchiopoda</taxon>
        <taxon>Diplostraca</taxon>
        <taxon>Cladocera</taxon>
        <taxon>Anomopoda</taxon>
        <taxon>Daphniidae</taxon>
        <taxon>Daphnia</taxon>
    </lineage>
</organism>
<dbReference type="SUPFAM" id="SSF52374">
    <property type="entry name" value="Nucleotidylyl transferase"/>
    <property type="match status" value="1"/>
</dbReference>
<evidence type="ECO:0000256" key="11">
    <source>
        <dbReference type="ARBA" id="ARBA00022840"/>
    </source>
</evidence>
<evidence type="ECO:0000313" key="18">
    <source>
        <dbReference type="EMBL" id="EFX64503.1"/>
    </source>
</evidence>
<evidence type="ECO:0000313" key="19">
    <source>
        <dbReference type="Proteomes" id="UP000000305"/>
    </source>
</evidence>
<dbReference type="InterPro" id="IPR004821">
    <property type="entry name" value="Cyt_trans-like"/>
</dbReference>
<comment type="function">
    <text evidence="15">Catalyzes the formation of NAD(+) from nicotinamide mononucleotide (NMN) and ATP. Can also use the deamidated form; nicotinic acid mononucleotide (NaMN) as substrate with the same efficiency. Can use triazofurin monophosphate (TrMP) as substrate. Can also use GTP and ITP as nucleotide donors. Also catalyzes the reverse reaction, i.e. the pyrophosphorolytic cleavage of NAD(+). For the pyrophosphorolytic activity, can use NAD(+), NADH, NaAD, nicotinic acid adenine dinucleotide phosphate (NHD), nicotinamide guanine dinucleotide (NGD) as substrates. Fails to cleave phosphorylated dinucleotides NADP(+), NADPH and NaADP(+). Protects against axonal degeneration following injury. May be involved in the maintenance of axonal integrity. Also functions as a stress-response chaperone protein that prevents toxic aggregation of proteins; this function may be independent of its NAD(+) synthesis activity.</text>
</comment>
<dbReference type="EMBL" id="GL732822">
    <property type="protein sequence ID" value="EFX64503.1"/>
    <property type="molecule type" value="Genomic_DNA"/>
</dbReference>
<keyword evidence="11 16" id="KW-0067">ATP-binding</keyword>
<dbReference type="KEGG" id="dpx:DAPPUDRAFT_66176"/>
<keyword evidence="9 16" id="KW-0548">Nucleotidyltransferase</keyword>
<evidence type="ECO:0000259" key="17">
    <source>
        <dbReference type="Pfam" id="PF01467"/>
    </source>
</evidence>
<dbReference type="InterPro" id="IPR051182">
    <property type="entry name" value="Euk_NMN_adenylyltrnsfrase"/>
</dbReference>
<evidence type="ECO:0000256" key="12">
    <source>
        <dbReference type="ARBA" id="ARBA00023027"/>
    </source>
</evidence>
<keyword evidence="10 16" id="KW-0547">Nucleotide-binding</keyword>
<comment type="subcellular location">
    <subcellularLocation>
        <location evidence="2">Mitochondrion</location>
    </subcellularLocation>
</comment>
<accession>E9HUT3</accession>
<dbReference type="FunCoup" id="E9HUT3">
    <property type="interactions" value="645"/>
</dbReference>
<evidence type="ECO:0000256" key="4">
    <source>
        <dbReference type="ARBA" id="ARBA00005019"/>
    </source>
</evidence>
<evidence type="ECO:0000256" key="15">
    <source>
        <dbReference type="ARBA" id="ARBA00093425"/>
    </source>
</evidence>
<comment type="cofactor">
    <cofactor evidence="1">
        <name>Mg(2+)</name>
        <dbReference type="ChEBI" id="CHEBI:18420"/>
    </cofactor>
</comment>
<evidence type="ECO:0000256" key="10">
    <source>
        <dbReference type="ARBA" id="ARBA00022741"/>
    </source>
</evidence>
<evidence type="ECO:0000256" key="9">
    <source>
        <dbReference type="ARBA" id="ARBA00022695"/>
    </source>
</evidence>
<comment type="similarity">
    <text evidence="5 16">Belongs to the eukaryotic NMN adenylyltransferase family.</text>
</comment>
<dbReference type="CDD" id="cd09286">
    <property type="entry name" value="NMNAT_Eukarya"/>
    <property type="match status" value="1"/>
</dbReference>
<dbReference type="Proteomes" id="UP000000305">
    <property type="component" value="Unassembled WGS sequence"/>
</dbReference>
<dbReference type="PANTHER" id="PTHR12039:SF0">
    <property type="entry name" value="NICOTINAMIDE-NUCLEOTIDE ADENYLYLTRANSFERASE"/>
    <property type="match status" value="1"/>
</dbReference>
<dbReference type="FunFam" id="3.40.50.620:FF:000221">
    <property type="entry name" value="Nicotinamide/nicotinic acid mononucleotide adenylyltransferase 3"/>
    <property type="match status" value="1"/>
</dbReference>
<dbReference type="OrthoDB" id="422187at2759"/>
<comment type="pathway">
    <text evidence="4">Cofactor biosynthesis; NAD(+) biosynthesis; deamido-NAD(+) from nicotinate D-ribonucleotide: step 1/1.</text>
</comment>
<keyword evidence="7 16" id="KW-0662">Pyridine nucleotide biosynthesis</keyword>
<dbReference type="STRING" id="6669.E9HUT3"/>
<dbReference type="GO" id="GO:0004515">
    <property type="term" value="F:nicotinate-nucleotide adenylyltransferase activity"/>
    <property type="evidence" value="ECO:0000318"/>
    <property type="project" value="GO_Central"/>
</dbReference>
<proteinExistence type="inferred from homology"/>
<dbReference type="GO" id="GO:0009435">
    <property type="term" value="P:NAD+ biosynthetic process"/>
    <property type="evidence" value="ECO:0000318"/>
    <property type="project" value="GO_Central"/>
</dbReference>
<keyword evidence="19" id="KW-1185">Reference proteome</keyword>
<comment type="subunit">
    <text evidence="6">Homotetramer.</text>
</comment>
<comment type="pathway">
    <text evidence="3 16">Cofactor biosynthesis; NAD(+) biosynthesis; NAD(+) from nicotinamide D-ribonucleotide: step 1/1.</text>
</comment>
<protein>
    <recommendedName>
        <fullName evidence="16">Nicotinamide-nucleotide adenylyltransferase</fullName>
        <ecNumber evidence="16">2.7.7.1</ecNumber>
        <ecNumber evidence="16">2.7.7.18</ecNumber>
    </recommendedName>
</protein>
<evidence type="ECO:0000256" key="7">
    <source>
        <dbReference type="ARBA" id="ARBA00022642"/>
    </source>
</evidence>
<dbReference type="Gene3D" id="3.40.50.620">
    <property type="entry name" value="HUPs"/>
    <property type="match status" value="1"/>
</dbReference>
<dbReference type="InterPro" id="IPR014729">
    <property type="entry name" value="Rossmann-like_a/b/a_fold"/>
</dbReference>
<dbReference type="InterPro" id="IPR045094">
    <property type="entry name" value="NMNAT_euk"/>
</dbReference>
<dbReference type="GO" id="GO:0005759">
    <property type="term" value="C:mitochondrial matrix"/>
    <property type="evidence" value="ECO:0007669"/>
    <property type="project" value="UniProtKB-ARBA"/>
</dbReference>
<gene>
    <name evidence="18" type="ORF">DAPPUDRAFT_66176</name>
</gene>
<evidence type="ECO:0000256" key="1">
    <source>
        <dbReference type="ARBA" id="ARBA00001946"/>
    </source>
</evidence>
<dbReference type="PhylomeDB" id="E9HUT3"/>
<dbReference type="eggNOG" id="KOG3199">
    <property type="taxonomic scope" value="Eukaryota"/>
</dbReference>
<dbReference type="OMA" id="HIVHEWI"/>
<dbReference type="NCBIfam" id="TIGR00482">
    <property type="entry name" value="nicotinate (nicotinamide) nucleotide adenylyltransferase"/>
    <property type="match status" value="1"/>
</dbReference>
<comment type="catalytic activity">
    <reaction evidence="14 16">
        <text>nicotinate beta-D-ribonucleotide + ATP + H(+) = deamido-NAD(+) + diphosphate</text>
        <dbReference type="Rhea" id="RHEA:22860"/>
        <dbReference type="ChEBI" id="CHEBI:15378"/>
        <dbReference type="ChEBI" id="CHEBI:30616"/>
        <dbReference type="ChEBI" id="CHEBI:33019"/>
        <dbReference type="ChEBI" id="CHEBI:57502"/>
        <dbReference type="ChEBI" id="CHEBI:58437"/>
        <dbReference type="EC" id="2.7.7.18"/>
    </reaction>
</comment>
<evidence type="ECO:0000256" key="2">
    <source>
        <dbReference type="ARBA" id="ARBA00004173"/>
    </source>
</evidence>
<reference evidence="18 19" key="1">
    <citation type="journal article" date="2011" name="Science">
        <title>The ecoresponsive genome of Daphnia pulex.</title>
        <authorList>
            <person name="Colbourne J.K."/>
            <person name="Pfrender M.E."/>
            <person name="Gilbert D."/>
            <person name="Thomas W.K."/>
            <person name="Tucker A."/>
            <person name="Oakley T.H."/>
            <person name="Tokishita S."/>
            <person name="Aerts A."/>
            <person name="Arnold G.J."/>
            <person name="Basu M.K."/>
            <person name="Bauer D.J."/>
            <person name="Caceres C.E."/>
            <person name="Carmel L."/>
            <person name="Casola C."/>
            <person name="Choi J.H."/>
            <person name="Detter J.C."/>
            <person name="Dong Q."/>
            <person name="Dusheyko S."/>
            <person name="Eads B.D."/>
            <person name="Frohlich T."/>
            <person name="Geiler-Samerotte K.A."/>
            <person name="Gerlach D."/>
            <person name="Hatcher P."/>
            <person name="Jogdeo S."/>
            <person name="Krijgsveld J."/>
            <person name="Kriventseva E.V."/>
            <person name="Kultz D."/>
            <person name="Laforsch C."/>
            <person name="Lindquist E."/>
            <person name="Lopez J."/>
            <person name="Manak J.R."/>
            <person name="Muller J."/>
            <person name="Pangilinan J."/>
            <person name="Patwardhan R.P."/>
            <person name="Pitluck S."/>
            <person name="Pritham E.J."/>
            <person name="Rechtsteiner A."/>
            <person name="Rho M."/>
            <person name="Rogozin I.B."/>
            <person name="Sakarya O."/>
            <person name="Salamov A."/>
            <person name="Schaack S."/>
            <person name="Shapiro H."/>
            <person name="Shiga Y."/>
            <person name="Skalitzky C."/>
            <person name="Smith Z."/>
            <person name="Souvorov A."/>
            <person name="Sung W."/>
            <person name="Tang Z."/>
            <person name="Tsuchiya D."/>
            <person name="Tu H."/>
            <person name="Vos H."/>
            <person name="Wang M."/>
            <person name="Wolf Y.I."/>
            <person name="Yamagata H."/>
            <person name="Yamada T."/>
            <person name="Ye Y."/>
            <person name="Shaw J.R."/>
            <person name="Andrews J."/>
            <person name="Crease T.J."/>
            <person name="Tang H."/>
            <person name="Lucas S.M."/>
            <person name="Robertson H.M."/>
            <person name="Bork P."/>
            <person name="Koonin E.V."/>
            <person name="Zdobnov E.M."/>
            <person name="Grigoriev I.V."/>
            <person name="Lynch M."/>
            <person name="Boore J.L."/>
        </authorList>
    </citation>
    <scope>NUCLEOTIDE SEQUENCE [LARGE SCALE GENOMIC DNA]</scope>
</reference>
<evidence type="ECO:0000256" key="8">
    <source>
        <dbReference type="ARBA" id="ARBA00022679"/>
    </source>
</evidence>
<dbReference type="GO" id="GO:0005524">
    <property type="term" value="F:ATP binding"/>
    <property type="evidence" value="ECO:0007669"/>
    <property type="project" value="UniProtKB-KW"/>
</dbReference>
<sequence>MNNCFKPTRTVLIAVGSFNPPTNMHLRIFELAKDFLQKTDQEVLGGIISPVHDQYGKKGLVSAEHRCSMLKLAVETPNWVNISDWETQQEGWTRTAESLKFYKAKKIQAKMLDKEFPLNINLKLLCGADLIESFAVPGLWKDEDIEDIVSNYGLVVISRSGSNPQQFIYESDLLTRLQRNISIVPEWITNEISSTKIRRALSRGESVRYLTSDSVINYIQTNRLYIQ</sequence>
<dbReference type="Pfam" id="PF01467">
    <property type="entry name" value="CTP_transf_like"/>
    <property type="match status" value="1"/>
</dbReference>
<keyword evidence="8 16" id="KW-0808">Transferase</keyword>
<dbReference type="EC" id="2.7.7.1" evidence="16"/>
<dbReference type="AlphaFoldDB" id="E9HUT3"/>
<comment type="catalytic activity">
    <reaction evidence="16">
        <text>beta-nicotinamide D-ribonucleotide + ATP + H(+) = diphosphate + NAD(+)</text>
        <dbReference type="Rhea" id="RHEA:21360"/>
        <dbReference type="ChEBI" id="CHEBI:14649"/>
        <dbReference type="ChEBI" id="CHEBI:15378"/>
        <dbReference type="ChEBI" id="CHEBI:30616"/>
        <dbReference type="ChEBI" id="CHEBI:33019"/>
        <dbReference type="ChEBI" id="CHEBI:57540"/>
        <dbReference type="EC" id="2.7.7.1"/>
    </reaction>
</comment>
<evidence type="ECO:0000256" key="5">
    <source>
        <dbReference type="ARBA" id="ARBA00007064"/>
    </source>
</evidence>
<evidence type="ECO:0000256" key="16">
    <source>
        <dbReference type="RuleBase" id="RU362021"/>
    </source>
</evidence>
<dbReference type="InParanoid" id="E9HUT3"/>
<name>E9HUT3_DAPPU</name>
<dbReference type="PANTHER" id="PTHR12039">
    <property type="entry name" value="NICOTINAMIDE MONONUCLEOTIDE ADENYLYLTRANSFERASE"/>
    <property type="match status" value="1"/>
</dbReference>
<evidence type="ECO:0000256" key="14">
    <source>
        <dbReference type="ARBA" id="ARBA00048721"/>
    </source>
</evidence>
<dbReference type="InterPro" id="IPR005248">
    <property type="entry name" value="NadD/NMNAT"/>
</dbReference>
<keyword evidence="12 16" id="KW-0520">NAD</keyword>
<keyword evidence="13" id="KW-0496">Mitochondrion</keyword>
<evidence type="ECO:0000256" key="6">
    <source>
        <dbReference type="ARBA" id="ARBA00011881"/>
    </source>
</evidence>
<evidence type="ECO:0000256" key="3">
    <source>
        <dbReference type="ARBA" id="ARBA00004658"/>
    </source>
</evidence>
<dbReference type="GO" id="GO:0000309">
    <property type="term" value="F:nicotinamide-nucleotide adenylyltransferase activity"/>
    <property type="evidence" value="ECO:0000318"/>
    <property type="project" value="GO_Central"/>
</dbReference>
<dbReference type="EC" id="2.7.7.18" evidence="16"/>
<dbReference type="HOGENOM" id="CLU_033366_3_0_1"/>